<dbReference type="GO" id="GO:0003723">
    <property type="term" value="F:RNA binding"/>
    <property type="evidence" value="ECO:0007669"/>
    <property type="project" value="InterPro"/>
</dbReference>
<evidence type="ECO:0000313" key="3">
    <source>
        <dbReference type="EMBL" id="KAH7537238.1"/>
    </source>
</evidence>
<evidence type="ECO:0000313" key="4">
    <source>
        <dbReference type="Proteomes" id="UP000813462"/>
    </source>
</evidence>
<sequence length="262" mass="29087">MILKLALLRRPYHTFTSRTPPEIPPLPSTISHYLRLLASCEDFKSLLQIHGHLIVSGLKQDHSSVTHLINAYSFFGKCAVARFLFDSTPNPSVILWNSLIRAYTRSGCYKDALRMYHCMGEQGLEPDKYTFNFVVKACTGALDLQEGVLVHHAGTMVGLMPACTLLNDLNQGLSKGKKDHKQGTEIGILLGTAQRVDYFASVIYALVSYAWWKEMTSSHMNGACAGDCRMRASAAGAQIIDSAITHREQIVVLSQYQHKKVA</sequence>
<dbReference type="Pfam" id="PF13041">
    <property type="entry name" value="PPR_2"/>
    <property type="match status" value="1"/>
</dbReference>
<accession>A0A978VNW3</accession>
<dbReference type="InterPro" id="IPR011990">
    <property type="entry name" value="TPR-like_helical_dom_sf"/>
</dbReference>
<dbReference type="InterPro" id="IPR046960">
    <property type="entry name" value="PPR_At4g14850-like_plant"/>
</dbReference>
<name>A0A978VNW3_ZIZJJ</name>
<evidence type="ECO:0008006" key="5">
    <source>
        <dbReference type="Google" id="ProtNLM"/>
    </source>
</evidence>
<dbReference type="PANTHER" id="PTHR47926:SF533">
    <property type="entry name" value="DYW DOMAIN-CONTAINING PROTEIN"/>
    <property type="match status" value="1"/>
</dbReference>
<evidence type="ECO:0000256" key="1">
    <source>
        <dbReference type="ARBA" id="ARBA00022737"/>
    </source>
</evidence>
<gene>
    <name evidence="3" type="ORF">FEM48_Zijuj03G0071800</name>
</gene>
<dbReference type="EMBL" id="JAEACU010000003">
    <property type="protein sequence ID" value="KAH7537238.1"/>
    <property type="molecule type" value="Genomic_DNA"/>
</dbReference>
<proteinExistence type="predicted"/>
<dbReference type="PANTHER" id="PTHR47926">
    <property type="entry name" value="PENTATRICOPEPTIDE REPEAT-CONTAINING PROTEIN"/>
    <property type="match status" value="1"/>
</dbReference>
<evidence type="ECO:0000256" key="2">
    <source>
        <dbReference type="PROSITE-ProRule" id="PRU00708"/>
    </source>
</evidence>
<dbReference type="AlphaFoldDB" id="A0A978VNW3"/>
<dbReference type="InterPro" id="IPR002885">
    <property type="entry name" value="PPR_rpt"/>
</dbReference>
<reference evidence="3" key="1">
    <citation type="journal article" date="2021" name="Front. Plant Sci.">
        <title>Chromosome-Scale Genome Assembly for Chinese Sour Jujube and Insights Into Its Genome Evolution and Domestication Signature.</title>
        <authorList>
            <person name="Shen L.-Y."/>
            <person name="Luo H."/>
            <person name="Wang X.-L."/>
            <person name="Wang X.-M."/>
            <person name="Qiu X.-J."/>
            <person name="Liu H."/>
            <person name="Zhou S.-S."/>
            <person name="Jia K.-H."/>
            <person name="Nie S."/>
            <person name="Bao Y.-T."/>
            <person name="Zhang R.-G."/>
            <person name="Yun Q.-Z."/>
            <person name="Chai Y.-H."/>
            <person name="Lu J.-Y."/>
            <person name="Li Y."/>
            <person name="Zhao S.-W."/>
            <person name="Mao J.-F."/>
            <person name="Jia S.-G."/>
            <person name="Mao Y.-M."/>
        </authorList>
    </citation>
    <scope>NUCLEOTIDE SEQUENCE</scope>
    <source>
        <strain evidence="3">AT0</strain>
        <tissue evidence="3">Leaf</tissue>
    </source>
</reference>
<keyword evidence="1" id="KW-0677">Repeat</keyword>
<dbReference type="Proteomes" id="UP000813462">
    <property type="component" value="Unassembled WGS sequence"/>
</dbReference>
<feature type="repeat" description="PPR" evidence="2">
    <location>
        <begin position="92"/>
        <end position="126"/>
    </location>
</feature>
<dbReference type="NCBIfam" id="TIGR00756">
    <property type="entry name" value="PPR"/>
    <property type="match status" value="1"/>
</dbReference>
<dbReference type="Gene3D" id="1.25.40.10">
    <property type="entry name" value="Tetratricopeptide repeat domain"/>
    <property type="match status" value="1"/>
</dbReference>
<comment type="caution">
    <text evidence="3">The sequence shown here is derived from an EMBL/GenBank/DDBJ whole genome shotgun (WGS) entry which is preliminary data.</text>
</comment>
<dbReference type="GO" id="GO:0009451">
    <property type="term" value="P:RNA modification"/>
    <property type="evidence" value="ECO:0007669"/>
    <property type="project" value="InterPro"/>
</dbReference>
<protein>
    <recommendedName>
        <fullName evidence="5">Pentatricopeptide repeat-containing protein</fullName>
    </recommendedName>
</protein>
<dbReference type="PROSITE" id="PS51375">
    <property type="entry name" value="PPR"/>
    <property type="match status" value="1"/>
</dbReference>
<organism evidence="3 4">
    <name type="scientific">Ziziphus jujuba var. spinosa</name>
    <dbReference type="NCBI Taxonomy" id="714518"/>
    <lineage>
        <taxon>Eukaryota</taxon>
        <taxon>Viridiplantae</taxon>
        <taxon>Streptophyta</taxon>
        <taxon>Embryophyta</taxon>
        <taxon>Tracheophyta</taxon>
        <taxon>Spermatophyta</taxon>
        <taxon>Magnoliopsida</taxon>
        <taxon>eudicotyledons</taxon>
        <taxon>Gunneridae</taxon>
        <taxon>Pentapetalae</taxon>
        <taxon>rosids</taxon>
        <taxon>fabids</taxon>
        <taxon>Rosales</taxon>
        <taxon>Rhamnaceae</taxon>
        <taxon>Paliureae</taxon>
        <taxon>Ziziphus</taxon>
    </lineage>
</organism>